<feature type="region of interest" description="Disordered" evidence="2">
    <location>
        <begin position="658"/>
        <end position="678"/>
    </location>
</feature>
<dbReference type="PANTHER" id="PTHR11947:SF3">
    <property type="entry name" value="[PYRUVATE DEHYDROGENASE (ACETYL-TRANSFERRING)] KINASE, MITOCHONDRIAL"/>
    <property type="match status" value="1"/>
</dbReference>
<keyword evidence="1" id="KW-0808">Transferase</keyword>
<proteinExistence type="inferred from homology"/>
<feature type="region of interest" description="Disordered" evidence="2">
    <location>
        <begin position="965"/>
        <end position="989"/>
    </location>
</feature>
<dbReference type="GO" id="GO:0005759">
    <property type="term" value="C:mitochondrial matrix"/>
    <property type="evidence" value="ECO:0007669"/>
    <property type="project" value="UniProtKB-SubCell"/>
</dbReference>
<comment type="caution">
    <text evidence="3">The sequence shown here is derived from an EMBL/GenBank/DDBJ whole genome shotgun (WGS) entry which is preliminary data.</text>
</comment>
<comment type="similarity">
    <text evidence="1">Belongs to the PDK/BCKDK protein kinase family.</text>
</comment>
<dbReference type="InterPro" id="IPR039028">
    <property type="entry name" value="BCKD/PDK"/>
</dbReference>
<dbReference type="Proteomes" id="UP000224006">
    <property type="component" value="Chromosome V"/>
</dbReference>
<keyword evidence="4" id="KW-1185">Reference proteome</keyword>
<dbReference type="SUPFAM" id="SSF55874">
    <property type="entry name" value="ATPase domain of HSP90 chaperone/DNA topoisomerase II/histidine kinase"/>
    <property type="match status" value="2"/>
</dbReference>
<gene>
    <name evidence="3" type="ORF">BESB_059540</name>
</gene>
<feature type="region of interest" description="Disordered" evidence="2">
    <location>
        <begin position="694"/>
        <end position="717"/>
    </location>
</feature>
<dbReference type="GO" id="GO:0005524">
    <property type="term" value="F:ATP binding"/>
    <property type="evidence" value="ECO:0007669"/>
    <property type="project" value="UniProtKB-UniRule"/>
</dbReference>
<evidence type="ECO:0000313" key="3">
    <source>
        <dbReference type="EMBL" id="PFH35067.1"/>
    </source>
</evidence>
<dbReference type="Gene3D" id="3.30.565.10">
    <property type="entry name" value="Histidine kinase-like ATPase, C-terminal domain"/>
    <property type="match status" value="1"/>
</dbReference>
<evidence type="ECO:0000256" key="1">
    <source>
        <dbReference type="RuleBase" id="RU366032"/>
    </source>
</evidence>
<dbReference type="EC" id="2.7.11.-" evidence="1"/>
<keyword evidence="1" id="KW-0067">ATP-binding</keyword>
<comment type="subcellular location">
    <subcellularLocation>
        <location evidence="1">Mitochondrion matrix</location>
    </subcellularLocation>
</comment>
<evidence type="ECO:0000256" key="2">
    <source>
        <dbReference type="SAM" id="MobiDB-lite"/>
    </source>
</evidence>
<feature type="region of interest" description="Disordered" evidence="2">
    <location>
        <begin position="363"/>
        <end position="389"/>
    </location>
</feature>
<dbReference type="OrthoDB" id="407390at2759"/>
<dbReference type="PRINTS" id="PR00344">
    <property type="entry name" value="BCTRLSENSOR"/>
</dbReference>
<feature type="region of interest" description="Disordered" evidence="2">
    <location>
        <begin position="1064"/>
        <end position="1091"/>
    </location>
</feature>
<sequence length="1116" mass="117682">MVMSFNPGRKIRSPFSCGGEDATRQAVSGAESAVSSTKGASTSLSLFSRSLSQLGSVPGGGCGLPVFTGDPPMTCAGSAAQSSSERRSACVLAFDANARRVEMTAGGNEPRHERSCSGLTASGGPHVCGMMATQSHRGDGGRGGRFGSPRKLCGASSPARLAHAAGGVLRLTPRQGVCTLAAAAVRSLSLPRRPVAGLSGEGDTARTGARSFSLPLPRATALTPCFVETQNLAPAPAAVRARHVDGVMREGSCAHPFSGALVPSSTGLASSFLSERFNQPNHGGVNSSHRLCSHPGPARGESRWMSIALGSSRFQRQPQAHSALLSARGAQQCPGPFRATWRSFASFDLSKSGSMSFTFEGANSPLASGSPPFSAPPSARGGPSPTESSTALSTERLLLLVAEDSKRGLPQRRMRFASLLAPPPQTPQQQCRAAGFLLDELRARVAAQIATLQALGALLDQAGRAIRNLRKAGENLYSPLAPLGVDPEASALKLGGASQNGSLISRLEGMIRVAHDTLLRQYAILLPYGGREGGSACEIGLSTSDSSHRRMSRCLDFHRDFLSLIPALRSLHPRIVTLVVAGARQQFQDAWQHLEKLREDGGRGGEKIRVEGAFLMQQYEGQLEQTIEDFLVRNVSLGILLYHFDHLHHQMQSRWAASSGRHAHSRGTPSLRASDAPHAQSPFRLASPFFSTCSHPHHSPLSPRQAPDLPPAGGDYGSSKVRYAHTSLAMESPGGRAAARAPTGGGHPAASGPEAEECEEAPLPPVIGVLDRFCQPAVQLKAVIQDAQALCRAVSGTAPLVRVFTLETDAYRLRVEQGEETNAYRGDAISASAAPAAGVPCALSSDAEAVASPPIVFPSPILRYILAELLKNAMRATIQKREEDEKRRNLVEREQAARLGREDAPVECVVMPVSGGVWIRISDRGVGIREDKKRFIFNCLNKDGQAIKDAATLLTGGLSSEGAQTELGAAAPPSPGAPSNSIGTAKAEQEALEQRLDRVRASGCGVGLLLSRAYMRYFGGALMLRSTPGEGTDCFLFVPSLETRSENLPSSAVPALWGGADARPRDSLCAEGGGGPGGRDASGRAGGRLDEESQIPEELLMDGLRAWTRSRLVCEV</sequence>
<dbReference type="RefSeq" id="XP_029219076.1">
    <property type="nucleotide sequence ID" value="XM_029364368.1"/>
</dbReference>
<feature type="compositionally biased region" description="Gly residues" evidence="2">
    <location>
        <begin position="1071"/>
        <end position="1086"/>
    </location>
</feature>
<protein>
    <recommendedName>
        <fullName evidence="1">Protein-serine/threonine kinase</fullName>
        <ecNumber evidence="1">2.7.11.-</ecNumber>
    </recommendedName>
</protein>
<reference evidence="3 4" key="1">
    <citation type="submission" date="2017-09" db="EMBL/GenBank/DDBJ databases">
        <title>Genome sequencing of Besnoitia besnoiti strain Bb-Ger1.</title>
        <authorList>
            <person name="Schares G."/>
            <person name="Venepally P."/>
            <person name="Lorenzi H.A."/>
        </authorList>
    </citation>
    <scope>NUCLEOTIDE SEQUENCE [LARGE SCALE GENOMIC DNA]</scope>
    <source>
        <strain evidence="3 4">Bb-Ger1</strain>
    </source>
</reference>
<evidence type="ECO:0000313" key="4">
    <source>
        <dbReference type="Proteomes" id="UP000224006"/>
    </source>
</evidence>
<dbReference type="InterPro" id="IPR004358">
    <property type="entry name" value="Sig_transdc_His_kin-like_C"/>
</dbReference>
<accession>A0A2A9MHJ8</accession>
<keyword evidence="1" id="KW-0418">Kinase</keyword>
<dbReference type="KEGG" id="bbes:BESB_059540"/>
<keyword evidence="1" id="KW-0547">Nucleotide-binding</keyword>
<dbReference type="GO" id="GO:0004740">
    <property type="term" value="F:pyruvate dehydrogenase (acetyl-transferring) kinase activity"/>
    <property type="evidence" value="ECO:0007669"/>
    <property type="project" value="TreeGrafter"/>
</dbReference>
<keyword evidence="1" id="KW-0496">Mitochondrion</keyword>
<dbReference type="GeneID" id="40310882"/>
<name>A0A2A9MHJ8_BESBE</name>
<feature type="compositionally biased region" description="Low complexity" evidence="2">
    <location>
        <begin position="733"/>
        <end position="753"/>
    </location>
</feature>
<dbReference type="GO" id="GO:0010906">
    <property type="term" value="P:regulation of glucose metabolic process"/>
    <property type="evidence" value="ECO:0007669"/>
    <property type="project" value="TreeGrafter"/>
</dbReference>
<dbReference type="PANTHER" id="PTHR11947">
    <property type="entry name" value="PYRUVATE DEHYDROGENASE KINASE"/>
    <property type="match status" value="1"/>
</dbReference>
<feature type="region of interest" description="Disordered" evidence="2">
    <location>
        <begin position="731"/>
        <end position="758"/>
    </location>
</feature>
<dbReference type="EMBL" id="NWUJ01000005">
    <property type="protein sequence ID" value="PFH35067.1"/>
    <property type="molecule type" value="Genomic_DNA"/>
</dbReference>
<dbReference type="VEuPathDB" id="ToxoDB:BESB_059540"/>
<organism evidence="3 4">
    <name type="scientific">Besnoitia besnoiti</name>
    <name type="common">Apicomplexan protozoan</name>
    <dbReference type="NCBI Taxonomy" id="94643"/>
    <lineage>
        <taxon>Eukaryota</taxon>
        <taxon>Sar</taxon>
        <taxon>Alveolata</taxon>
        <taxon>Apicomplexa</taxon>
        <taxon>Conoidasida</taxon>
        <taxon>Coccidia</taxon>
        <taxon>Eucoccidiorida</taxon>
        <taxon>Eimeriorina</taxon>
        <taxon>Sarcocystidae</taxon>
        <taxon>Besnoitia</taxon>
    </lineage>
</organism>
<feature type="compositionally biased region" description="Low complexity" evidence="2">
    <location>
        <begin position="364"/>
        <end position="385"/>
    </location>
</feature>
<dbReference type="InterPro" id="IPR036890">
    <property type="entry name" value="HATPase_C_sf"/>
</dbReference>
<dbReference type="STRING" id="94643.A0A2A9MHJ8"/>
<dbReference type="AlphaFoldDB" id="A0A2A9MHJ8"/>